<evidence type="ECO:0000313" key="2">
    <source>
        <dbReference type="Proteomes" id="UP000254346"/>
    </source>
</evidence>
<reference evidence="1 2" key="1">
    <citation type="submission" date="2018-06" db="EMBL/GenBank/DDBJ databases">
        <authorList>
            <consortium name="Pathogen Informatics"/>
            <person name="Doyle S."/>
        </authorList>
    </citation>
    <scope>NUCLEOTIDE SEQUENCE [LARGE SCALE GENOMIC DNA]</scope>
    <source>
        <strain evidence="1 2">NCTC8256</strain>
    </source>
</reference>
<sequence>MDALELLVNRRSASRLGRTGACRRAITEHSAGGKCVFPIINLYSRGVFL</sequence>
<dbReference type="Proteomes" id="UP000254346">
    <property type="component" value="Unassembled WGS sequence"/>
</dbReference>
<organism evidence="1 2">
    <name type="scientific">Salmonella enterica I</name>
    <dbReference type="NCBI Taxonomy" id="59201"/>
    <lineage>
        <taxon>Bacteria</taxon>
        <taxon>Pseudomonadati</taxon>
        <taxon>Pseudomonadota</taxon>
        <taxon>Gammaproteobacteria</taxon>
        <taxon>Enterobacterales</taxon>
        <taxon>Enterobacteriaceae</taxon>
        <taxon>Salmonella</taxon>
    </lineage>
</organism>
<gene>
    <name evidence="1" type="ORF">NCTC8256_03561</name>
</gene>
<proteinExistence type="predicted"/>
<dbReference type="AlphaFoldDB" id="A0A379VS62"/>
<accession>A0A379VS62</accession>
<dbReference type="EMBL" id="UGXR01000001">
    <property type="protein sequence ID" value="SUH09587.1"/>
    <property type="molecule type" value="Genomic_DNA"/>
</dbReference>
<protein>
    <submittedName>
        <fullName evidence="1">Uncharacterized protein</fullName>
    </submittedName>
</protein>
<evidence type="ECO:0000313" key="1">
    <source>
        <dbReference type="EMBL" id="SUH09587.1"/>
    </source>
</evidence>
<name>A0A379VS62_SALET</name>